<name>A0AAP0IWN5_9MAGN</name>
<comment type="similarity">
    <text evidence="4 7">Belongs to the HD-ZIP homeobox family. Class I subfamily.</text>
</comment>
<dbReference type="PANTHER" id="PTHR24326">
    <property type="entry name" value="HOMEOBOX-LEUCINE ZIPPER PROTEIN"/>
    <property type="match status" value="1"/>
</dbReference>
<proteinExistence type="inferred from homology"/>
<evidence type="ECO:0000256" key="2">
    <source>
        <dbReference type="ARBA" id="ARBA00023015"/>
    </source>
</evidence>
<comment type="subcellular location">
    <subcellularLocation>
        <location evidence="1 5 6">Nucleus</location>
    </subcellularLocation>
</comment>
<dbReference type="Gene3D" id="1.10.10.60">
    <property type="entry name" value="Homeodomain-like"/>
    <property type="match status" value="1"/>
</dbReference>
<evidence type="ECO:0000256" key="8">
    <source>
        <dbReference type="SAM" id="MobiDB-lite"/>
    </source>
</evidence>
<keyword evidence="3 7" id="KW-0804">Transcription</keyword>
<dbReference type="InterPro" id="IPR001356">
    <property type="entry name" value="HD"/>
</dbReference>
<evidence type="ECO:0000256" key="3">
    <source>
        <dbReference type="ARBA" id="ARBA00023163"/>
    </source>
</evidence>
<evidence type="ECO:0000256" key="7">
    <source>
        <dbReference type="RuleBase" id="RU369038"/>
    </source>
</evidence>
<dbReference type="Proteomes" id="UP001417504">
    <property type="component" value="Unassembled WGS sequence"/>
</dbReference>
<keyword evidence="5 6" id="KW-0371">Homeobox</keyword>
<comment type="caution">
    <text evidence="10">The sequence shown here is derived from an EMBL/GenBank/DDBJ whole genome shotgun (WGS) entry which is preliminary data.</text>
</comment>
<dbReference type="InterPro" id="IPR045224">
    <property type="entry name" value="HDZip_class_I_plant"/>
</dbReference>
<evidence type="ECO:0000256" key="5">
    <source>
        <dbReference type="PROSITE-ProRule" id="PRU00108"/>
    </source>
</evidence>
<accession>A0AAP0IWN5</accession>
<feature type="region of interest" description="Disordered" evidence="8">
    <location>
        <begin position="93"/>
        <end position="113"/>
    </location>
</feature>
<feature type="DNA-binding region" description="Homeobox" evidence="5">
    <location>
        <begin position="29"/>
        <end position="67"/>
    </location>
</feature>
<keyword evidence="2 7" id="KW-0805">Transcription regulation</keyword>
<dbReference type="GO" id="GO:0005634">
    <property type="term" value="C:nucleus"/>
    <property type="evidence" value="ECO:0007669"/>
    <property type="project" value="UniProtKB-SubCell"/>
</dbReference>
<evidence type="ECO:0000256" key="6">
    <source>
        <dbReference type="RuleBase" id="RU000682"/>
    </source>
</evidence>
<evidence type="ECO:0000313" key="11">
    <source>
        <dbReference type="Proteomes" id="UP001417504"/>
    </source>
</evidence>
<feature type="domain" description="Homeobox" evidence="9">
    <location>
        <begin position="27"/>
        <end position="66"/>
    </location>
</feature>
<dbReference type="GO" id="GO:0000981">
    <property type="term" value="F:DNA-binding transcription factor activity, RNA polymerase II-specific"/>
    <property type="evidence" value="ECO:0007669"/>
    <property type="project" value="UniProtKB-UniRule"/>
</dbReference>
<dbReference type="PROSITE" id="PS50071">
    <property type="entry name" value="HOMEOBOX_2"/>
    <property type="match status" value="1"/>
</dbReference>
<keyword evidence="5 6" id="KW-0238">DNA-binding</keyword>
<keyword evidence="5 6" id="KW-0539">Nucleus</keyword>
<dbReference type="EMBL" id="JBBNAE010000005">
    <property type="protein sequence ID" value="KAK9123154.1"/>
    <property type="molecule type" value="Genomic_DNA"/>
</dbReference>
<comment type="function">
    <text evidence="7">Transcription factor.</text>
</comment>
<sequence>MSGVPCSSATALEEEFSSDGVPVVANFEVENKLKPERKVKLAQELGLQPRQFAVWFQNRRASFSSSQALGGHQNAHRNNWYSVRRELLFKRSGRMSRAHHSSSSNSHHHHHHQIPYNYSFPNIHSSLVANTPSSITPHPLYYGLNHGRHHHHHRVHAYGSDYNHSWLSTYCNARSAQRTVEMRDRVFPAWLIEHHENRMAAEMRSRFNVVDQAEGDHHQSLIEFMRSGDDGDDQVAESSGGGDHESGEAENGDGELDMTLKL</sequence>
<dbReference type="SMART" id="SM00389">
    <property type="entry name" value="HOX"/>
    <property type="match status" value="1"/>
</dbReference>
<dbReference type="CDD" id="cd00086">
    <property type="entry name" value="homeodomain"/>
    <property type="match status" value="1"/>
</dbReference>
<feature type="region of interest" description="Disordered" evidence="8">
    <location>
        <begin position="227"/>
        <end position="262"/>
    </location>
</feature>
<dbReference type="GO" id="GO:0045893">
    <property type="term" value="P:positive regulation of DNA-templated transcription"/>
    <property type="evidence" value="ECO:0007669"/>
    <property type="project" value="TreeGrafter"/>
</dbReference>
<dbReference type="PANTHER" id="PTHR24326:SF547">
    <property type="entry name" value="HOMEOBOX-LEUCINE ZIPPER PROTEIN ATHB-6"/>
    <property type="match status" value="1"/>
</dbReference>
<gene>
    <name evidence="10" type="ORF">Sjap_012756</name>
</gene>
<protein>
    <recommendedName>
        <fullName evidence="7">Homeobox-leucine zipper protein</fullName>
    </recommendedName>
    <alternativeName>
        <fullName evidence="7">HD-ZIP protein</fullName>
    </alternativeName>
    <alternativeName>
        <fullName evidence="7">Homeodomain transcription factor</fullName>
    </alternativeName>
</protein>
<dbReference type="Pfam" id="PF00046">
    <property type="entry name" value="Homeodomain"/>
    <property type="match status" value="1"/>
</dbReference>
<dbReference type="SUPFAM" id="SSF46689">
    <property type="entry name" value="Homeodomain-like"/>
    <property type="match status" value="1"/>
</dbReference>
<reference evidence="10 11" key="1">
    <citation type="submission" date="2024-01" db="EMBL/GenBank/DDBJ databases">
        <title>Genome assemblies of Stephania.</title>
        <authorList>
            <person name="Yang L."/>
        </authorList>
    </citation>
    <scope>NUCLEOTIDE SEQUENCE [LARGE SCALE GENOMIC DNA]</scope>
    <source>
        <strain evidence="10">QJT</strain>
        <tissue evidence="10">Leaf</tissue>
    </source>
</reference>
<organism evidence="10 11">
    <name type="scientific">Stephania japonica</name>
    <dbReference type="NCBI Taxonomy" id="461633"/>
    <lineage>
        <taxon>Eukaryota</taxon>
        <taxon>Viridiplantae</taxon>
        <taxon>Streptophyta</taxon>
        <taxon>Embryophyta</taxon>
        <taxon>Tracheophyta</taxon>
        <taxon>Spermatophyta</taxon>
        <taxon>Magnoliopsida</taxon>
        <taxon>Ranunculales</taxon>
        <taxon>Menispermaceae</taxon>
        <taxon>Menispermoideae</taxon>
        <taxon>Cissampelideae</taxon>
        <taxon>Stephania</taxon>
    </lineage>
</organism>
<evidence type="ECO:0000259" key="9">
    <source>
        <dbReference type="PROSITE" id="PS50071"/>
    </source>
</evidence>
<evidence type="ECO:0000256" key="1">
    <source>
        <dbReference type="ARBA" id="ARBA00004123"/>
    </source>
</evidence>
<evidence type="ECO:0000256" key="4">
    <source>
        <dbReference type="ARBA" id="ARBA00025748"/>
    </source>
</evidence>
<dbReference type="GO" id="GO:0043565">
    <property type="term" value="F:sequence-specific DNA binding"/>
    <property type="evidence" value="ECO:0007669"/>
    <property type="project" value="TreeGrafter"/>
</dbReference>
<dbReference type="AlphaFoldDB" id="A0AAP0IWN5"/>
<evidence type="ECO:0000313" key="10">
    <source>
        <dbReference type="EMBL" id="KAK9123154.1"/>
    </source>
</evidence>
<keyword evidence="11" id="KW-1185">Reference proteome</keyword>
<dbReference type="InterPro" id="IPR009057">
    <property type="entry name" value="Homeodomain-like_sf"/>
</dbReference>